<comment type="catalytic activity">
    <reaction evidence="1 9">
        <text>Endohydrolysis of (1-&gt;4)-beta-D-xylosidic linkages in xylans.</text>
        <dbReference type="EC" id="3.2.1.8"/>
    </reaction>
</comment>
<dbReference type="PANTHER" id="PTHR31490:SF88">
    <property type="entry name" value="BETA-XYLANASE"/>
    <property type="match status" value="1"/>
</dbReference>
<dbReference type="InterPro" id="IPR017853">
    <property type="entry name" value="GH"/>
</dbReference>
<evidence type="ECO:0000259" key="10">
    <source>
        <dbReference type="PROSITE" id="PS51760"/>
    </source>
</evidence>
<dbReference type="SMART" id="SM00633">
    <property type="entry name" value="Glyco_10"/>
    <property type="match status" value="1"/>
</dbReference>
<protein>
    <recommendedName>
        <fullName evidence="9">Beta-xylanase</fullName>
        <ecNumber evidence="9">3.2.1.8</ecNumber>
    </recommendedName>
</protein>
<evidence type="ECO:0000313" key="12">
    <source>
        <dbReference type="Proteomes" id="UP000054248"/>
    </source>
</evidence>
<dbReference type="PRINTS" id="PR00134">
    <property type="entry name" value="GLHYDRLASE10"/>
</dbReference>
<reference evidence="12" key="2">
    <citation type="submission" date="2015-01" db="EMBL/GenBank/DDBJ databases">
        <title>Evolutionary Origins and Diversification of the Mycorrhizal Mutualists.</title>
        <authorList>
            <consortium name="DOE Joint Genome Institute"/>
            <consortium name="Mycorrhizal Genomics Consortium"/>
            <person name="Kohler A."/>
            <person name="Kuo A."/>
            <person name="Nagy L.G."/>
            <person name="Floudas D."/>
            <person name="Copeland A."/>
            <person name="Barry K.W."/>
            <person name="Cichocki N."/>
            <person name="Veneault-Fourrey C."/>
            <person name="LaButti K."/>
            <person name="Lindquist E.A."/>
            <person name="Lipzen A."/>
            <person name="Lundell T."/>
            <person name="Morin E."/>
            <person name="Murat C."/>
            <person name="Riley R."/>
            <person name="Ohm R."/>
            <person name="Sun H."/>
            <person name="Tunlid A."/>
            <person name="Henrissat B."/>
            <person name="Grigoriev I.V."/>
            <person name="Hibbett D.S."/>
            <person name="Martin F."/>
        </authorList>
    </citation>
    <scope>NUCLEOTIDE SEQUENCE [LARGE SCALE GENOMIC DNA]</scope>
    <source>
        <strain evidence="12">MUT 4182</strain>
    </source>
</reference>
<dbReference type="STRING" id="1051891.A0A0C3PP59"/>
<evidence type="ECO:0000256" key="4">
    <source>
        <dbReference type="ARBA" id="ARBA00022729"/>
    </source>
</evidence>
<dbReference type="PROSITE" id="PS51760">
    <property type="entry name" value="GH10_2"/>
    <property type="match status" value="1"/>
</dbReference>
<dbReference type="Pfam" id="PF00331">
    <property type="entry name" value="Glyco_hydro_10"/>
    <property type="match status" value="1"/>
</dbReference>
<keyword evidence="4" id="KW-0732">Signal</keyword>
<evidence type="ECO:0000256" key="9">
    <source>
        <dbReference type="RuleBase" id="RU361174"/>
    </source>
</evidence>
<accession>A0A0C3PP59</accession>
<evidence type="ECO:0000256" key="8">
    <source>
        <dbReference type="ARBA" id="ARBA00023326"/>
    </source>
</evidence>
<dbReference type="EMBL" id="KN823619">
    <property type="protein sequence ID" value="KIO16255.1"/>
    <property type="molecule type" value="Genomic_DNA"/>
</dbReference>
<reference evidence="11 12" key="1">
    <citation type="submission" date="2014-04" db="EMBL/GenBank/DDBJ databases">
        <authorList>
            <consortium name="DOE Joint Genome Institute"/>
            <person name="Kuo A."/>
            <person name="Girlanda M."/>
            <person name="Perotto S."/>
            <person name="Kohler A."/>
            <person name="Nagy L.G."/>
            <person name="Floudas D."/>
            <person name="Copeland A."/>
            <person name="Barry K.W."/>
            <person name="Cichocki N."/>
            <person name="Veneault-Fourrey C."/>
            <person name="LaButti K."/>
            <person name="Lindquist E.A."/>
            <person name="Lipzen A."/>
            <person name="Lundell T."/>
            <person name="Morin E."/>
            <person name="Murat C."/>
            <person name="Sun H."/>
            <person name="Tunlid A."/>
            <person name="Henrissat B."/>
            <person name="Grigoriev I.V."/>
            <person name="Hibbett D.S."/>
            <person name="Martin F."/>
            <person name="Nordberg H.P."/>
            <person name="Cantor M.N."/>
            <person name="Hua S.X."/>
        </authorList>
    </citation>
    <scope>NUCLEOTIDE SEQUENCE [LARGE SCALE GENOMIC DNA]</scope>
    <source>
        <strain evidence="11 12">MUT 4182</strain>
    </source>
</reference>
<dbReference type="GO" id="GO:0045493">
    <property type="term" value="P:xylan catabolic process"/>
    <property type="evidence" value="ECO:0007669"/>
    <property type="project" value="UniProtKB-KW"/>
</dbReference>
<dbReference type="InterPro" id="IPR001000">
    <property type="entry name" value="GH10_dom"/>
</dbReference>
<evidence type="ECO:0000256" key="3">
    <source>
        <dbReference type="ARBA" id="ARBA00022651"/>
    </source>
</evidence>
<gene>
    <name evidence="11" type="ORF">M407DRAFT_86219</name>
</gene>
<evidence type="ECO:0000313" key="11">
    <source>
        <dbReference type="EMBL" id="KIO16255.1"/>
    </source>
</evidence>
<feature type="domain" description="GH10" evidence="10">
    <location>
        <begin position="1"/>
        <end position="153"/>
    </location>
</feature>
<dbReference type="GO" id="GO:0031176">
    <property type="term" value="F:endo-1,4-beta-xylanase activity"/>
    <property type="evidence" value="ECO:0007669"/>
    <property type="project" value="UniProtKB-EC"/>
</dbReference>
<dbReference type="PANTHER" id="PTHR31490">
    <property type="entry name" value="GLYCOSYL HYDROLASE"/>
    <property type="match status" value="1"/>
</dbReference>
<dbReference type="AlphaFoldDB" id="A0A0C3PP59"/>
<keyword evidence="8 9" id="KW-0624">Polysaccharide degradation</keyword>
<keyword evidence="6 9" id="KW-0119">Carbohydrate metabolism</keyword>
<keyword evidence="12" id="KW-1185">Reference proteome</keyword>
<comment type="similarity">
    <text evidence="2 9">Belongs to the glycosyl hydrolase 10 (cellulase F) family.</text>
</comment>
<dbReference type="OrthoDB" id="3189393at2759"/>
<keyword evidence="5 9" id="KW-0378">Hydrolase</keyword>
<dbReference type="HOGENOM" id="CLU_1717708_0_0_1"/>
<keyword evidence="7 9" id="KW-0326">Glycosidase</keyword>
<evidence type="ECO:0000256" key="5">
    <source>
        <dbReference type="ARBA" id="ARBA00022801"/>
    </source>
</evidence>
<proteinExistence type="inferred from homology"/>
<name>A0A0C3PP59_9AGAM</name>
<dbReference type="Gene3D" id="3.20.20.80">
    <property type="entry name" value="Glycosidases"/>
    <property type="match status" value="1"/>
</dbReference>
<evidence type="ECO:0000256" key="2">
    <source>
        <dbReference type="ARBA" id="ARBA00007495"/>
    </source>
</evidence>
<dbReference type="Proteomes" id="UP000054248">
    <property type="component" value="Unassembled WGS sequence"/>
</dbReference>
<sequence>PTWLANAAWSKSQMISIIQDYVSTVAAYYQGRVYAWDVVSEIFNDNGTWRDNIFYKYLGSDFVEIALVAARAADPNAKLYIEEYGAEDFNVKSDALYYLAQNLKNNGVPLDGIGFEGHAITPVSQTYFGIIGNTQRFEGLDLDWAYTRKFPMR</sequence>
<dbReference type="InterPro" id="IPR044846">
    <property type="entry name" value="GH10"/>
</dbReference>
<evidence type="ECO:0000256" key="1">
    <source>
        <dbReference type="ARBA" id="ARBA00000681"/>
    </source>
</evidence>
<dbReference type="EC" id="3.2.1.8" evidence="9"/>
<evidence type="ECO:0000256" key="6">
    <source>
        <dbReference type="ARBA" id="ARBA00023277"/>
    </source>
</evidence>
<organism evidence="11 12">
    <name type="scientific">Tulasnella calospora MUT 4182</name>
    <dbReference type="NCBI Taxonomy" id="1051891"/>
    <lineage>
        <taxon>Eukaryota</taxon>
        <taxon>Fungi</taxon>
        <taxon>Dikarya</taxon>
        <taxon>Basidiomycota</taxon>
        <taxon>Agaricomycotina</taxon>
        <taxon>Agaricomycetes</taxon>
        <taxon>Cantharellales</taxon>
        <taxon>Tulasnellaceae</taxon>
        <taxon>Tulasnella</taxon>
    </lineage>
</organism>
<feature type="non-terminal residue" evidence="11">
    <location>
        <position position="1"/>
    </location>
</feature>
<keyword evidence="3" id="KW-0858">Xylan degradation</keyword>
<evidence type="ECO:0000256" key="7">
    <source>
        <dbReference type="ARBA" id="ARBA00023295"/>
    </source>
</evidence>
<dbReference type="SUPFAM" id="SSF51445">
    <property type="entry name" value="(Trans)glycosidases"/>
    <property type="match status" value="1"/>
</dbReference>